<evidence type="ECO:0000259" key="14">
    <source>
        <dbReference type="PROSITE" id="PS50885"/>
    </source>
</evidence>
<keyword evidence="4" id="KW-0597">Phosphoprotein</keyword>
<evidence type="ECO:0000256" key="1">
    <source>
        <dbReference type="ARBA" id="ARBA00000085"/>
    </source>
</evidence>
<dbReference type="AlphaFoldDB" id="A0A1M4WK00"/>
<dbReference type="Pfam" id="PF00512">
    <property type="entry name" value="HisKA"/>
    <property type="match status" value="1"/>
</dbReference>
<dbReference type="PROSITE" id="PS50109">
    <property type="entry name" value="HIS_KIN"/>
    <property type="match status" value="1"/>
</dbReference>
<keyword evidence="10" id="KW-0175">Coiled coil</keyword>
<keyword evidence="6" id="KW-0547">Nucleotide-binding</keyword>
<dbReference type="InterPro" id="IPR003594">
    <property type="entry name" value="HATPase_dom"/>
</dbReference>
<evidence type="ECO:0000256" key="7">
    <source>
        <dbReference type="ARBA" id="ARBA00022777"/>
    </source>
</evidence>
<dbReference type="EMBL" id="FQVB01000007">
    <property type="protein sequence ID" value="SHE81517.1"/>
    <property type="molecule type" value="Genomic_DNA"/>
</dbReference>
<dbReference type="Gene3D" id="6.10.340.10">
    <property type="match status" value="1"/>
</dbReference>
<dbReference type="CDD" id="cd06225">
    <property type="entry name" value="HAMP"/>
    <property type="match status" value="1"/>
</dbReference>
<dbReference type="SUPFAM" id="SSF55874">
    <property type="entry name" value="ATPase domain of HSP90 chaperone/DNA topoisomerase II/histidine kinase"/>
    <property type="match status" value="1"/>
</dbReference>
<keyword evidence="5" id="KW-0808">Transferase</keyword>
<protein>
    <recommendedName>
        <fullName evidence="3">histidine kinase</fullName>
        <ecNumber evidence="3">2.7.13.3</ecNumber>
    </recommendedName>
</protein>
<dbReference type="Gene3D" id="1.10.287.130">
    <property type="match status" value="1"/>
</dbReference>
<dbReference type="SUPFAM" id="SSF158472">
    <property type="entry name" value="HAMP domain-like"/>
    <property type="match status" value="1"/>
</dbReference>
<dbReference type="PANTHER" id="PTHR43065">
    <property type="entry name" value="SENSOR HISTIDINE KINASE"/>
    <property type="match status" value="1"/>
</dbReference>
<dbReference type="Pfam" id="PF00672">
    <property type="entry name" value="HAMP"/>
    <property type="match status" value="1"/>
</dbReference>
<accession>A0A1M4WK00</accession>
<comment type="subcellular location">
    <subcellularLocation>
        <location evidence="2">Membrane</location>
    </subcellularLocation>
</comment>
<dbReference type="Pfam" id="PF13426">
    <property type="entry name" value="PAS_9"/>
    <property type="match status" value="1"/>
</dbReference>
<dbReference type="SMART" id="SM00091">
    <property type="entry name" value="PAS"/>
    <property type="match status" value="1"/>
</dbReference>
<evidence type="ECO:0000256" key="6">
    <source>
        <dbReference type="ARBA" id="ARBA00022741"/>
    </source>
</evidence>
<keyword evidence="16" id="KW-1185">Reference proteome</keyword>
<dbReference type="InterPro" id="IPR003661">
    <property type="entry name" value="HisK_dim/P_dom"/>
</dbReference>
<evidence type="ECO:0000256" key="5">
    <source>
        <dbReference type="ARBA" id="ARBA00022679"/>
    </source>
</evidence>
<reference evidence="16" key="1">
    <citation type="submission" date="2016-11" db="EMBL/GenBank/DDBJ databases">
        <authorList>
            <person name="Varghese N."/>
            <person name="Submissions S."/>
        </authorList>
    </citation>
    <scope>NUCLEOTIDE SEQUENCE [LARGE SCALE GENOMIC DNA]</scope>
    <source>
        <strain evidence="16">DSM 9756</strain>
    </source>
</reference>
<keyword evidence="11" id="KW-1133">Transmembrane helix</keyword>
<name>A0A1M4WK00_9BACT</name>
<feature type="domain" description="PAS" evidence="13">
    <location>
        <begin position="272"/>
        <end position="321"/>
    </location>
</feature>
<comment type="catalytic activity">
    <reaction evidence="1">
        <text>ATP + protein L-histidine = ADP + protein N-phospho-L-histidine.</text>
        <dbReference type="EC" id="2.7.13.3"/>
    </reaction>
</comment>
<dbReference type="PROSITE" id="PS50112">
    <property type="entry name" value="PAS"/>
    <property type="match status" value="1"/>
</dbReference>
<feature type="transmembrane region" description="Helical" evidence="11">
    <location>
        <begin position="6"/>
        <end position="28"/>
    </location>
</feature>
<dbReference type="GO" id="GO:0000155">
    <property type="term" value="F:phosphorelay sensor kinase activity"/>
    <property type="evidence" value="ECO:0007669"/>
    <property type="project" value="InterPro"/>
</dbReference>
<feature type="domain" description="HAMP" evidence="14">
    <location>
        <begin position="215"/>
        <end position="267"/>
    </location>
</feature>
<dbReference type="CDD" id="cd00130">
    <property type="entry name" value="PAS"/>
    <property type="match status" value="1"/>
</dbReference>
<feature type="transmembrane region" description="Helical" evidence="11">
    <location>
        <begin position="194"/>
        <end position="213"/>
    </location>
</feature>
<keyword evidence="11" id="KW-0472">Membrane</keyword>
<dbReference type="InterPro" id="IPR035965">
    <property type="entry name" value="PAS-like_dom_sf"/>
</dbReference>
<keyword evidence="9" id="KW-0902">Two-component regulatory system</keyword>
<evidence type="ECO:0000256" key="8">
    <source>
        <dbReference type="ARBA" id="ARBA00022840"/>
    </source>
</evidence>
<keyword evidence="11" id="KW-0812">Transmembrane</keyword>
<organism evidence="15 16">
    <name type="scientific">Desulfacinum infernum DSM 9756</name>
    <dbReference type="NCBI Taxonomy" id="1121391"/>
    <lineage>
        <taxon>Bacteria</taxon>
        <taxon>Pseudomonadati</taxon>
        <taxon>Thermodesulfobacteriota</taxon>
        <taxon>Syntrophobacteria</taxon>
        <taxon>Syntrophobacterales</taxon>
        <taxon>Syntrophobacteraceae</taxon>
        <taxon>Desulfacinum</taxon>
    </lineage>
</organism>
<feature type="coiled-coil region" evidence="10">
    <location>
        <begin position="255"/>
        <end position="282"/>
    </location>
</feature>
<dbReference type="InterPro" id="IPR004358">
    <property type="entry name" value="Sig_transdc_His_kin-like_C"/>
</dbReference>
<dbReference type="Pfam" id="PF02518">
    <property type="entry name" value="HATPase_c"/>
    <property type="match status" value="1"/>
</dbReference>
<dbReference type="InterPro" id="IPR005467">
    <property type="entry name" value="His_kinase_dom"/>
</dbReference>
<keyword evidence="8" id="KW-0067">ATP-binding</keyword>
<keyword evidence="7" id="KW-0418">Kinase</keyword>
<dbReference type="NCBIfam" id="TIGR00229">
    <property type="entry name" value="sensory_box"/>
    <property type="match status" value="1"/>
</dbReference>
<dbReference type="InterPro" id="IPR036097">
    <property type="entry name" value="HisK_dim/P_sf"/>
</dbReference>
<dbReference type="SMART" id="SM00387">
    <property type="entry name" value="HATPase_c"/>
    <property type="match status" value="1"/>
</dbReference>
<dbReference type="Gene3D" id="3.30.450.20">
    <property type="entry name" value="PAS domain"/>
    <property type="match status" value="1"/>
</dbReference>
<dbReference type="InterPro" id="IPR036890">
    <property type="entry name" value="HATPase_C_sf"/>
</dbReference>
<dbReference type="SUPFAM" id="SSF55785">
    <property type="entry name" value="PYP-like sensor domain (PAS domain)"/>
    <property type="match status" value="1"/>
</dbReference>
<dbReference type="OrthoDB" id="9805967at2"/>
<evidence type="ECO:0000259" key="13">
    <source>
        <dbReference type="PROSITE" id="PS50112"/>
    </source>
</evidence>
<evidence type="ECO:0000256" key="11">
    <source>
        <dbReference type="SAM" id="Phobius"/>
    </source>
</evidence>
<dbReference type="STRING" id="1121391.SAMN02745206_00887"/>
<dbReference type="SMART" id="SM00388">
    <property type="entry name" value="HisKA"/>
    <property type="match status" value="1"/>
</dbReference>
<evidence type="ECO:0000313" key="15">
    <source>
        <dbReference type="EMBL" id="SHE81517.1"/>
    </source>
</evidence>
<dbReference type="EC" id="2.7.13.3" evidence="3"/>
<evidence type="ECO:0000256" key="3">
    <source>
        <dbReference type="ARBA" id="ARBA00012438"/>
    </source>
</evidence>
<evidence type="ECO:0000256" key="2">
    <source>
        <dbReference type="ARBA" id="ARBA00004370"/>
    </source>
</evidence>
<dbReference type="Gene3D" id="3.30.450.290">
    <property type="match status" value="1"/>
</dbReference>
<dbReference type="RefSeq" id="WP_073037333.1">
    <property type="nucleotide sequence ID" value="NZ_FQVB01000007.1"/>
</dbReference>
<dbReference type="InterPro" id="IPR000014">
    <property type="entry name" value="PAS"/>
</dbReference>
<proteinExistence type="predicted"/>
<dbReference type="GO" id="GO:0016020">
    <property type="term" value="C:membrane"/>
    <property type="evidence" value="ECO:0007669"/>
    <property type="project" value="UniProtKB-SubCell"/>
</dbReference>
<evidence type="ECO:0000256" key="10">
    <source>
        <dbReference type="SAM" id="Coils"/>
    </source>
</evidence>
<dbReference type="CDD" id="cd00082">
    <property type="entry name" value="HisKA"/>
    <property type="match status" value="1"/>
</dbReference>
<evidence type="ECO:0000256" key="4">
    <source>
        <dbReference type="ARBA" id="ARBA00022553"/>
    </source>
</evidence>
<dbReference type="Proteomes" id="UP000184076">
    <property type="component" value="Unassembled WGS sequence"/>
</dbReference>
<dbReference type="SUPFAM" id="SSF47384">
    <property type="entry name" value="Homodimeric domain of signal transducing histidine kinase"/>
    <property type="match status" value="1"/>
</dbReference>
<gene>
    <name evidence="15" type="ORF">SAMN02745206_00887</name>
</gene>
<evidence type="ECO:0000256" key="9">
    <source>
        <dbReference type="ARBA" id="ARBA00023012"/>
    </source>
</evidence>
<sequence>MWFRSLGFKLVASVGAVVALVVGVFFYVTLQAQSRETLQEMIRSVHLASEIVRRSLHYDMLQYQPERLHRAIDTIGGHERIEKVRIFNALGRIIYSSDKAEMGAYLDKSAEQCYACHTREKTFERLDTSERTRIFRSEAGYRVLGMINPIYNEPDCYNAACHVHPRDQKVLGVLDIDVSLEAVDRALVRIRTQMLLLAVTAVVSISGIVAFLIQRFLNRPLHQLLQGIERVGAGDLSTPIQVRSRDEIGTLAESFNLMTARLRASERELRESEEKYRSLFENDPNPIFVLDLETFRILDVNIRAVETYGYSREEFLNMSFLDLGGEREATKIQELAVKACIFLPRVRHHKKNGEPLYVNIHSCPRLHLGRDVIIANIADITDRVQAEAQLIQAGKMATLGEMSAGVAHELNQPLNAIRIGCEFLMKQIRRGRAVGAGVLERVASQMVEQVERASGIINHLREFGRKSDAFEMEPIDVNQPIRDVFTVLGQQLRLREIRVELDLQPDLPPILGVSNRLEQVFLNLVMNARDAMEERREKGAEEGWEAVLRIRSSLESQRVVVTVSDTGVGIPEGIRERVFEPFFTTKEVGRGTGLGLSISYGIIKECGGTVEIESEEGRGTTFRLSFPVYKDTGEWPWSAFLNGPQRDEGHEEDTHRG</sequence>
<dbReference type="InterPro" id="IPR003660">
    <property type="entry name" value="HAMP_dom"/>
</dbReference>
<evidence type="ECO:0000313" key="16">
    <source>
        <dbReference type="Proteomes" id="UP000184076"/>
    </source>
</evidence>
<dbReference type="PANTHER" id="PTHR43065:SF46">
    <property type="entry name" value="C4-DICARBOXYLATE TRANSPORT SENSOR PROTEIN DCTB"/>
    <property type="match status" value="1"/>
</dbReference>
<dbReference type="GO" id="GO:0005524">
    <property type="term" value="F:ATP binding"/>
    <property type="evidence" value="ECO:0007669"/>
    <property type="project" value="UniProtKB-KW"/>
</dbReference>
<dbReference type="PRINTS" id="PR00344">
    <property type="entry name" value="BCTRLSENSOR"/>
</dbReference>
<feature type="domain" description="Histidine kinase" evidence="12">
    <location>
        <begin position="405"/>
        <end position="630"/>
    </location>
</feature>
<dbReference type="Gene3D" id="3.30.565.10">
    <property type="entry name" value="Histidine kinase-like ATPase, C-terminal domain"/>
    <property type="match status" value="1"/>
</dbReference>
<evidence type="ECO:0000259" key="12">
    <source>
        <dbReference type="PROSITE" id="PS50109"/>
    </source>
</evidence>
<dbReference type="SMART" id="SM00304">
    <property type="entry name" value="HAMP"/>
    <property type="match status" value="1"/>
</dbReference>
<dbReference type="PROSITE" id="PS50885">
    <property type="entry name" value="HAMP"/>
    <property type="match status" value="1"/>
</dbReference>